<gene>
    <name evidence="1" type="ORF">L2E82_20795</name>
</gene>
<organism evidence="1 2">
    <name type="scientific">Cichorium intybus</name>
    <name type="common">Chicory</name>
    <dbReference type="NCBI Taxonomy" id="13427"/>
    <lineage>
        <taxon>Eukaryota</taxon>
        <taxon>Viridiplantae</taxon>
        <taxon>Streptophyta</taxon>
        <taxon>Embryophyta</taxon>
        <taxon>Tracheophyta</taxon>
        <taxon>Spermatophyta</taxon>
        <taxon>Magnoliopsida</taxon>
        <taxon>eudicotyledons</taxon>
        <taxon>Gunneridae</taxon>
        <taxon>Pentapetalae</taxon>
        <taxon>asterids</taxon>
        <taxon>campanulids</taxon>
        <taxon>Asterales</taxon>
        <taxon>Asteraceae</taxon>
        <taxon>Cichorioideae</taxon>
        <taxon>Cichorieae</taxon>
        <taxon>Cichoriinae</taxon>
        <taxon>Cichorium</taxon>
    </lineage>
</organism>
<dbReference type="Proteomes" id="UP001055811">
    <property type="component" value="Linkage Group LG04"/>
</dbReference>
<proteinExistence type="predicted"/>
<name>A0ACB9DV37_CICIN</name>
<evidence type="ECO:0000313" key="1">
    <source>
        <dbReference type="EMBL" id="KAI3750168.1"/>
    </source>
</evidence>
<keyword evidence="2" id="KW-1185">Reference proteome</keyword>
<reference evidence="2" key="1">
    <citation type="journal article" date="2022" name="Mol. Ecol. Resour.">
        <title>The genomes of chicory, endive, great burdock and yacon provide insights into Asteraceae palaeo-polyploidization history and plant inulin production.</title>
        <authorList>
            <person name="Fan W."/>
            <person name="Wang S."/>
            <person name="Wang H."/>
            <person name="Wang A."/>
            <person name="Jiang F."/>
            <person name="Liu H."/>
            <person name="Zhao H."/>
            <person name="Xu D."/>
            <person name="Zhang Y."/>
        </authorList>
    </citation>
    <scope>NUCLEOTIDE SEQUENCE [LARGE SCALE GENOMIC DNA]</scope>
    <source>
        <strain evidence="2">cv. Punajuju</strain>
    </source>
</reference>
<dbReference type="EMBL" id="CM042012">
    <property type="protein sequence ID" value="KAI3750168.1"/>
    <property type="molecule type" value="Genomic_DNA"/>
</dbReference>
<sequence>MVNFIEMALETYRKRSRDGASSSRQRSDSPPRIDGVRFSDFGQRDRFVALQEREVVSQKFICVDTLQEIGVFDGIQTLLNNLGWGMLMDTPRHLQDHSRLPASFEDDAYF</sequence>
<accession>A0ACB9DV37</accession>
<evidence type="ECO:0000313" key="2">
    <source>
        <dbReference type="Proteomes" id="UP001055811"/>
    </source>
</evidence>
<protein>
    <submittedName>
        <fullName evidence="1">Uncharacterized protein</fullName>
    </submittedName>
</protein>
<reference evidence="1 2" key="2">
    <citation type="journal article" date="2022" name="Mol. Ecol. Resour.">
        <title>The genomes of chicory, endive, great burdock and yacon provide insights into Asteraceae paleo-polyploidization history and plant inulin production.</title>
        <authorList>
            <person name="Fan W."/>
            <person name="Wang S."/>
            <person name="Wang H."/>
            <person name="Wang A."/>
            <person name="Jiang F."/>
            <person name="Liu H."/>
            <person name="Zhao H."/>
            <person name="Xu D."/>
            <person name="Zhang Y."/>
        </authorList>
    </citation>
    <scope>NUCLEOTIDE SEQUENCE [LARGE SCALE GENOMIC DNA]</scope>
    <source>
        <strain evidence="2">cv. Punajuju</strain>
        <tissue evidence="1">Leaves</tissue>
    </source>
</reference>
<comment type="caution">
    <text evidence="1">The sequence shown here is derived from an EMBL/GenBank/DDBJ whole genome shotgun (WGS) entry which is preliminary data.</text>
</comment>